<accession>A0ABY8WQX3</accession>
<feature type="transmembrane region" description="Helical" evidence="1">
    <location>
        <begin position="150"/>
        <end position="168"/>
    </location>
</feature>
<name>A0ABY8WQX3_9ACTN</name>
<reference evidence="2 3" key="1">
    <citation type="submission" date="2023-06" db="EMBL/GenBank/DDBJ databases">
        <authorList>
            <person name="Yushchuk O."/>
            <person name="Binda E."/>
            <person name="Ruckert-Reed C."/>
            <person name="Fedorenko V."/>
            <person name="Kalinowski J."/>
            <person name="Marinelli F."/>
        </authorList>
    </citation>
    <scope>NUCLEOTIDE SEQUENCE [LARGE SCALE GENOMIC DNA]</scope>
    <source>
        <strain evidence="2 3">NRRL 3884</strain>
    </source>
</reference>
<dbReference type="RefSeq" id="WP_284920829.1">
    <property type="nucleotide sequence ID" value="NZ_CP126980.1"/>
</dbReference>
<protein>
    <submittedName>
        <fullName evidence="2">Uncharacterized protein</fullName>
    </submittedName>
</protein>
<dbReference type="Proteomes" id="UP001240150">
    <property type="component" value="Chromosome"/>
</dbReference>
<keyword evidence="1" id="KW-0812">Transmembrane</keyword>
<evidence type="ECO:0000256" key="1">
    <source>
        <dbReference type="SAM" id="Phobius"/>
    </source>
</evidence>
<proteinExistence type="predicted"/>
<keyword evidence="1" id="KW-1133">Transmembrane helix</keyword>
<dbReference type="EMBL" id="CP126980">
    <property type="protein sequence ID" value="WIM99391.1"/>
    <property type="molecule type" value="Genomic_DNA"/>
</dbReference>
<keyword evidence="3" id="KW-1185">Reference proteome</keyword>
<evidence type="ECO:0000313" key="3">
    <source>
        <dbReference type="Proteomes" id="UP001240150"/>
    </source>
</evidence>
<gene>
    <name evidence="2" type="ORF">ACTOB_003042</name>
</gene>
<organism evidence="2 3">
    <name type="scientific">Actinoplanes oblitus</name>
    <dbReference type="NCBI Taxonomy" id="3040509"/>
    <lineage>
        <taxon>Bacteria</taxon>
        <taxon>Bacillati</taxon>
        <taxon>Actinomycetota</taxon>
        <taxon>Actinomycetes</taxon>
        <taxon>Micromonosporales</taxon>
        <taxon>Micromonosporaceae</taxon>
        <taxon>Actinoplanes</taxon>
    </lineage>
</organism>
<sequence>MAGNQISIAIVANARPAVQSMAETSSAAERMGTSFDQSSSRISSSVDKISSSTGGLVSKVDNAGHSFDELGEKMGNGASKSAQFAGGIGDLGGALAQIPGPLGSLGSGMEALGPSLMGIVGVFDLLELAMNASSLAFLRTAAASVVQKAAMIGGAVATGVMTAAQWALNAAMYANPIGLVVLAIVALVAIFVIAYKKSETFRNIVTAAWESIRDAAVAVFGFVGDFIGGVFDDIAGLWQKLMDLPAKMQEIGVSIVEGIGSGIQSGMNWIKDKVGDLAHLLPDWLEKILQIHSPSRRLFKSGVNAIRGFALGFRTLTAKDIVSPLAKGLSSTSFTMPSAQATLDATGTVSGSSTTVVHNNTINVPDTATNPYLYGQKVAEGLASYKRLGGVIPT</sequence>
<feature type="transmembrane region" description="Helical" evidence="1">
    <location>
        <begin position="174"/>
        <end position="195"/>
    </location>
</feature>
<evidence type="ECO:0000313" key="2">
    <source>
        <dbReference type="EMBL" id="WIM99391.1"/>
    </source>
</evidence>
<keyword evidence="1" id="KW-0472">Membrane</keyword>